<evidence type="ECO:0000313" key="2">
    <source>
        <dbReference type="Proteomes" id="UP000887013"/>
    </source>
</evidence>
<gene>
    <name evidence="1" type="ORF">NPIL_633311</name>
</gene>
<dbReference type="AlphaFoldDB" id="A0A8X6NTN8"/>
<accession>A0A8X6NTN8</accession>
<evidence type="ECO:0000313" key="1">
    <source>
        <dbReference type="EMBL" id="GFT33577.1"/>
    </source>
</evidence>
<proteinExistence type="predicted"/>
<comment type="caution">
    <text evidence="1">The sequence shown here is derived from an EMBL/GenBank/DDBJ whole genome shotgun (WGS) entry which is preliminary data.</text>
</comment>
<sequence length="114" mass="13220">MNTKGISMMERNDQRPSCCPSAPDAHRWVFYALWHHDAEQRRKDSSQVIHTRRNKVGTLGDRKCCQQIQEGKRKEKDTEDPRWATCSVPHTKTIACKKTEKANSGKESYPFEDV</sequence>
<name>A0A8X6NTN8_NEPPI</name>
<dbReference type="Proteomes" id="UP000887013">
    <property type="component" value="Unassembled WGS sequence"/>
</dbReference>
<dbReference type="EMBL" id="BMAW01013360">
    <property type="protein sequence ID" value="GFT33577.1"/>
    <property type="molecule type" value="Genomic_DNA"/>
</dbReference>
<protein>
    <submittedName>
        <fullName evidence="1">Uncharacterized protein</fullName>
    </submittedName>
</protein>
<organism evidence="1 2">
    <name type="scientific">Nephila pilipes</name>
    <name type="common">Giant wood spider</name>
    <name type="synonym">Nephila maculata</name>
    <dbReference type="NCBI Taxonomy" id="299642"/>
    <lineage>
        <taxon>Eukaryota</taxon>
        <taxon>Metazoa</taxon>
        <taxon>Ecdysozoa</taxon>
        <taxon>Arthropoda</taxon>
        <taxon>Chelicerata</taxon>
        <taxon>Arachnida</taxon>
        <taxon>Araneae</taxon>
        <taxon>Araneomorphae</taxon>
        <taxon>Entelegynae</taxon>
        <taxon>Araneoidea</taxon>
        <taxon>Nephilidae</taxon>
        <taxon>Nephila</taxon>
    </lineage>
</organism>
<keyword evidence="2" id="KW-1185">Reference proteome</keyword>
<reference evidence="1" key="1">
    <citation type="submission" date="2020-08" db="EMBL/GenBank/DDBJ databases">
        <title>Multicomponent nature underlies the extraordinary mechanical properties of spider dragline silk.</title>
        <authorList>
            <person name="Kono N."/>
            <person name="Nakamura H."/>
            <person name="Mori M."/>
            <person name="Yoshida Y."/>
            <person name="Ohtoshi R."/>
            <person name="Malay A.D."/>
            <person name="Moran D.A.P."/>
            <person name="Tomita M."/>
            <person name="Numata K."/>
            <person name="Arakawa K."/>
        </authorList>
    </citation>
    <scope>NUCLEOTIDE SEQUENCE</scope>
</reference>